<comment type="caution">
    <text evidence="1">The sequence shown here is derived from an EMBL/GenBank/DDBJ whole genome shotgun (WGS) entry which is preliminary data.</text>
</comment>
<evidence type="ECO:0000313" key="1">
    <source>
        <dbReference type="EMBL" id="CCI52709.1"/>
    </source>
</evidence>
<evidence type="ECO:0000313" key="2">
    <source>
        <dbReference type="Proteomes" id="UP000035720"/>
    </source>
</evidence>
<gene>
    <name evidence="1" type="ORF">BN13_20031</name>
</gene>
<sequence>MILVFALPHMREVAGILILFGLLEADVGVDAAPVLSDVTSPLPFLIPELIRSMSSDVPTRSASGNTTNLSIRRFFFRRGVAGASGTGGGDGVGAASGLDSASVGVRTGLIVGGLAVFGGRDVGSWLPTVPSCLAPLSSDDAPVGMDAPSLT</sequence>
<organism evidence="1 2">
    <name type="scientific">Nostocoides jenkinsii Ben 74</name>
    <dbReference type="NCBI Taxonomy" id="1193518"/>
    <lineage>
        <taxon>Bacteria</taxon>
        <taxon>Bacillati</taxon>
        <taxon>Actinomycetota</taxon>
        <taxon>Actinomycetes</taxon>
        <taxon>Micrococcales</taxon>
        <taxon>Intrasporangiaceae</taxon>
        <taxon>Nostocoides</taxon>
    </lineage>
</organism>
<keyword evidence="2" id="KW-1185">Reference proteome</keyword>
<protein>
    <submittedName>
        <fullName evidence="1">Uncharacterized protein</fullName>
    </submittedName>
</protein>
<dbReference type="EMBL" id="CAJC01000112">
    <property type="protein sequence ID" value="CCI52709.1"/>
    <property type="molecule type" value="Genomic_DNA"/>
</dbReference>
<dbReference type="AlphaFoldDB" id="A0A077M7Z1"/>
<proteinExistence type="predicted"/>
<reference evidence="1 2" key="1">
    <citation type="journal article" date="2013" name="ISME J.">
        <title>A metabolic model for members of the genus Tetrasphaera involved in enhanced biological phosphorus removal.</title>
        <authorList>
            <person name="Kristiansen R."/>
            <person name="Nguyen H.T.T."/>
            <person name="Saunders A.M."/>
            <person name="Nielsen J.L."/>
            <person name="Wimmer R."/>
            <person name="Le V.Q."/>
            <person name="McIlroy S.J."/>
            <person name="Petrovski S."/>
            <person name="Seviour R.J."/>
            <person name="Calteau A."/>
            <person name="Nielsen K.L."/>
            <person name="Nielsen P.H."/>
        </authorList>
    </citation>
    <scope>NUCLEOTIDE SEQUENCE [LARGE SCALE GENOMIC DNA]</scope>
    <source>
        <strain evidence="1 2">Ben 74</strain>
    </source>
</reference>
<dbReference type="Proteomes" id="UP000035720">
    <property type="component" value="Unassembled WGS sequence"/>
</dbReference>
<name>A0A077M7Z1_9MICO</name>
<accession>A0A077M7Z1</accession>